<dbReference type="PANTHER" id="PTHR34580">
    <property type="match status" value="1"/>
</dbReference>
<feature type="domain" description="WYL" evidence="1">
    <location>
        <begin position="145"/>
        <end position="213"/>
    </location>
</feature>
<dbReference type="Proteomes" id="UP000614424">
    <property type="component" value="Unassembled WGS sequence"/>
</dbReference>
<dbReference type="InterPro" id="IPR057727">
    <property type="entry name" value="WCX_dom"/>
</dbReference>
<feature type="domain" description="WCX" evidence="2">
    <location>
        <begin position="243"/>
        <end position="318"/>
    </location>
</feature>
<name>A0A8J6NF63_9BACT</name>
<evidence type="ECO:0000313" key="3">
    <source>
        <dbReference type="EMBL" id="MBC8318542.1"/>
    </source>
</evidence>
<sequence length="323" mass="37578">MPKFKPQHSRLLFIDKKIRDKTYPNCGSLAMEWEVSAKTIQRDIEYIRDMLDAPLAYSAKNRGFYYTENSFTLPAFDLNDSDLFALFIADKLLQQYRNTPVYSRLRSVFSRMENSLPDKVSFHPAVLDDKCSFVASPQTLINPQVWETIFKGLRESKSLTISHKKPSETASHQRGIDPYHVTSYQGEWYVLGFCHLRKAIRTFAISRISHAEVTDNSFSIPEDFDFNTASNEHFGVHWGQNSYKVKIWFSCDAAPYIQERQYHPSQKIEENDDGSIHVSIATNHLLEVKRWVLSWGDQAKVLEPEILVDEMRDELDKARGRYY</sequence>
<organism evidence="3 4">
    <name type="scientific">Candidatus Desulfobia pelagia</name>
    <dbReference type="NCBI Taxonomy" id="2841692"/>
    <lineage>
        <taxon>Bacteria</taxon>
        <taxon>Pseudomonadati</taxon>
        <taxon>Thermodesulfobacteriota</taxon>
        <taxon>Desulfobulbia</taxon>
        <taxon>Desulfobulbales</taxon>
        <taxon>Desulfobulbaceae</taxon>
        <taxon>Candidatus Desulfobia</taxon>
    </lineage>
</organism>
<dbReference type="InterPro" id="IPR026881">
    <property type="entry name" value="WYL_dom"/>
</dbReference>
<dbReference type="PROSITE" id="PS52050">
    <property type="entry name" value="WYL"/>
    <property type="match status" value="1"/>
</dbReference>
<protein>
    <submittedName>
        <fullName evidence="3">WYL domain-containing protein</fullName>
    </submittedName>
</protein>
<evidence type="ECO:0000259" key="1">
    <source>
        <dbReference type="Pfam" id="PF13280"/>
    </source>
</evidence>
<reference evidence="3 4" key="1">
    <citation type="submission" date="2020-08" db="EMBL/GenBank/DDBJ databases">
        <title>Bridging the membrane lipid divide: bacteria of the FCB group superphylum have the potential to synthesize archaeal ether lipids.</title>
        <authorList>
            <person name="Villanueva L."/>
            <person name="Von Meijenfeldt F.A.B."/>
            <person name="Westbye A.B."/>
            <person name="Yadav S."/>
            <person name="Hopmans E.C."/>
            <person name="Dutilh B.E."/>
            <person name="Sinninghe Damste J.S."/>
        </authorList>
    </citation>
    <scope>NUCLEOTIDE SEQUENCE [LARGE SCALE GENOMIC DNA]</scope>
    <source>
        <strain evidence="3">NIOZ-UU47</strain>
    </source>
</reference>
<evidence type="ECO:0000259" key="2">
    <source>
        <dbReference type="Pfam" id="PF25583"/>
    </source>
</evidence>
<dbReference type="InterPro" id="IPR051534">
    <property type="entry name" value="CBASS_pafABC_assoc_protein"/>
</dbReference>
<gene>
    <name evidence="3" type="ORF">H8E41_11595</name>
</gene>
<dbReference type="EMBL" id="JACNJZ010000170">
    <property type="protein sequence ID" value="MBC8318542.1"/>
    <property type="molecule type" value="Genomic_DNA"/>
</dbReference>
<comment type="caution">
    <text evidence="3">The sequence shown here is derived from an EMBL/GenBank/DDBJ whole genome shotgun (WGS) entry which is preliminary data.</text>
</comment>
<dbReference type="PANTHER" id="PTHR34580:SF9">
    <property type="entry name" value="SLL5097 PROTEIN"/>
    <property type="match status" value="1"/>
</dbReference>
<evidence type="ECO:0000313" key="4">
    <source>
        <dbReference type="Proteomes" id="UP000614424"/>
    </source>
</evidence>
<proteinExistence type="predicted"/>
<dbReference type="Pfam" id="PF13280">
    <property type="entry name" value="WYL"/>
    <property type="match status" value="1"/>
</dbReference>
<accession>A0A8J6NF63</accession>
<dbReference type="Pfam" id="PF25583">
    <property type="entry name" value="WCX"/>
    <property type="match status" value="1"/>
</dbReference>
<dbReference type="AlphaFoldDB" id="A0A8J6NF63"/>